<sequence>AKYEVFLPGMLLVEEVGVTYLMVHSDSQLVMGQVLGTFQAKDSYLAKIKLMLVNDGVMEDLLFLISIFKIV</sequence>
<gene>
    <name evidence="1" type="ORF">KK1_022571</name>
</gene>
<proteinExistence type="predicted"/>
<dbReference type="Proteomes" id="UP000075243">
    <property type="component" value="Chromosome 4"/>
</dbReference>
<keyword evidence="2" id="KW-1185">Reference proteome</keyword>
<reference evidence="1 2" key="1">
    <citation type="journal article" date="2012" name="Nat. Biotechnol.">
        <title>Draft genome sequence of pigeonpea (Cajanus cajan), an orphan legume crop of resource-poor farmers.</title>
        <authorList>
            <person name="Varshney R.K."/>
            <person name="Chen W."/>
            <person name="Li Y."/>
            <person name="Bharti A.K."/>
            <person name="Saxena R.K."/>
            <person name="Schlueter J.A."/>
            <person name="Donoghue M.T."/>
            <person name="Azam S."/>
            <person name="Fan G."/>
            <person name="Whaley A.M."/>
            <person name="Farmer A.D."/>
            <person name="Sheridan J."/>
            <person name="Iwata A."/>
            <person name="Tuteja R."/>
            <person name="Penmetsa R.V."/>
            <person name="Wu W."/>
            <person name="Upadhyaya H.D."/>
            <person name="Yang S.P."/>
            <person name="Shah T."/>
            <person name="Saxena K.B."/>
            <person name="Michael T."/>
            <person name="McCombie W.R."/>
            <person name="Yang B."/>
            <person name="Zhang G."/>
            <person name="Yang H."/>
            <person name="Wang J."/>
            <person name="Spillane C."/>
            <person name="Cook D.R."/>
            <person name="May G.D."/>
            <person name="Xu X."/>
            <person name="Jackson S.A."/>
        </authorList>
    </citation>
    <scope>NUCLEOTIDE SEQUENCE [LARGE SCALE GENOMIC DNA]</scope>
    <source>
        <strain evidence="2">cv. Asha</strain>
    </source>
</reference>
<dbReference type="Gramene" id="C.cajan_21919.t">
    <property type="protein sequence ID" value="C.cajan_21919.t.cds1"/>
    <property type="gene ID" value="C.cajan_21919"/>
</dbReference>
<dbReference type="AlphaFoldDB" id="A0A151TPG1"/>
<accession>A0A151TPG1</accession>
<feature type="non-terminal residue" evidence="1">
    <location>
        <position position="1"/>
    </location>
</feature>
<evidence type="ECO:0000313" key="2">
    <source>
        <dbReference type="Proteomes" id="UP000075243"/>
    </source>
</evidence>
<dbReference type="EMBL" id="CM003606">
    <property type="protein sequence ID" value="KYP68921.1"/>
    <property type="molecule type" value="Genomic_DNA"/>
</dbReference>
<name>A0A151TPG1_CAJCA</name>
<evidence type="ECO:0000313" key="1">
    <source>
        <dbReference type="EMBL" id="KYP68921.1"/>
    </source>
</evidence>
<evidence type="ECO:0008006" key="3">
    <source>
        <dbReference type="Google" id="ProtNLM"/>
    </source>
</evidence>
<organism evidence="1 2">
    <name type="scientific">Cajanus cajan</name>
    <name type="common">Pigeon pea</name>
    <name type="synonym">Cajanus indicus</name>
    <dbReference type="NCBI Taxonomy" id="3821"/>
    <lineage>
        <taxon>Eukaryota</taxon>
        <taxon>Viridiplantae</taxon>
        <taxon>Streptophyta</taxon>
        <taxon>Embryophyta</taxon>
        <taxon>Tracheophyta</taxon>
        <taxon>Spermatophyta</taxon>
        <taxon>Magnoliopsida</taxon>
        <taxon>eudicotyledons</taxon>
        <taxon>Gunneridae</taxon>
        <taxon>Pentapetalae</taxon>
        <taxon>rosids</taxon>
        <taxon>fabids</taxon>
        <taxon>Fabales</taxon>
        <taxon>Fabaceae</taxon>
        <taxon>Papilionoideae</taxon>
        <taxon>50 kb inversion clade</taxon>
        <taxon>NPAAA clade</taxon>
        <taxon>indigoferoid/millettioid clade</taxon>
        <taxon>Phaseoleae</taxon>
        <taxon>Cajanus</taxon>
    </lineage>
</organism>
<protein>
    <recommendedName>
        <fullName evidence="3">RNase H type-1 domain-containing protein</fullName>
    </recommendedName>
</protein>